<accession>A0A562RK14</accession>
<protein>
    <submittedName>
        <fullName evidence="1">Uncharacterized protein</fullName>
    </submittedName>
</protein>
<proteinExistence type="predicted"/>
<gene>
    <name evidence="1" type="ORF">IQ16_03949</name>
</gene>
<evidence type="ECO:0000313" key="1">
    <source>
        <dbReference type="EMBL" id="TWI68756.1"/>
    </source>
</evidence>
<organism evidence="1 2">
    <name type="scientific">Bradyrhizobium huanghuaihaiense</name>
    <dbReference type="NCBI Taxonomy" id="990078"/>
    <lineage>
        <taxon>Bacteria</taxon>
        <taxon>Pseudomonadati</taxon>
        <taxon>Pseudomonadota</taxon>
        <taxon>Alphaproteobacteria</taxon>
        <taxon>Hyphomicrobiales</taxon>
        <taxon>Nitrobacteraceae</taxon>
        <taxon>Bradyrhizobium</taxon>
    </lineage>
</organism>
<name>A0A562RK14_9BRAD</name>
<comment type="caution">
    <text evidence="1">The sequence shown here is derived from an EMBL/GenBank/DDBJ whole genome shotgun (WGS) entry which is preliminary data.</text>
</comment>
<dbReference type="AlphaFoldDB" id="A0A562RK14"/>
<reference evidence="1 2" key="1">
    <citation type="journal article" date="2015" name="Stand. Genomic Sci.">
        <title>Genomic Encyclopedia of Bacterial and Archaeal Type Strains, Phase III: the genomes of soil and plant-associated and newly described type strains.</title>
        <authorList>
            <person name="Whitman W.B."/>
            <person name="Woyke T."/>
            <person name="Klenk H.P."/>
            <person name="Zhou Y."/>
            <person name="Lilburn T.G."/>
            <person name="Beck B.J."/>
            <person name="De Vos P."/>
            <person name="Vandamme P."/>
            <person name="Eisen J.A."/>
            <person name="Garrity G."/>
            <person name="Hugenholtz P."/>
            <person name="Kyrpides N.C."/>
        </authorList>
    </citation>
    <scope>NUCLEOTIDE SEQUENCE [LARGE SCALE GENOMIC DNA]</scope>
    <source>
        <strain evidence="1 2">CGMCC 1.10948</strain>
    </source>
</reference>
<keyword evidence="2" id="KW-1185">Reference proteome</keyword>
<sequence>MATIGTVAFLLLVSVAMLAKARFKERASWRRQMTDNAMRAMGN</sequence>
<evidence type="ECO:0000313" key="2">
    <source>
        <dbReference type="Proteomes" id="UP000316291"/>
    </source>
</evidence>
<dbReference type="Proteomes" id="UP000316291">
    <property type="component" value="Unassembled WGS sequence"/>
</dbReference>
<dbReference type="EMBL" id="VLLA01000009">
    <property type="protein sequence ID" value="TWI68756.1"/>
    <property type="molecule type" value="Genomic_DNA"/>
</dbReference>